<organism evidence="3 4">
    <name type="scientific">Micractinium conductrix</name>
    <dbReference type="NCBI Taxonomy" id="554055"/>
    <lineage>
        <taxon>Eukaryota</taxon>
        <taxon>Viridiplantae</taxon>
        <taxon>Chlorophyta</taxon>
        <taxon>core chlorophytes</taxon>
        <taxon>Trebouxiophyceae</taxon>
        <taxon>Chlorellales</taxon>
        <taxon>Chlorellaceae</taxon>
        <taxon>Chlorella clade</taxon>
        <taxon>Micractinium</taxon>
    </lineage>
</organism>
<dbReference type="EMBL" id="LHPF02000003">
    <property type="protein sequence ID" value="PSC75087.1"/>
    <property type="molecule type" value="Genomic_DNA"/>
</dbReference>
<sequence length="267" mass="27806">MARSRSHLIRCSLDSSGDKNVSGGGSKNGSGKNGSAGGGGSNNGISLQNYELLIGDCLCLLCFALYKQITAIILLPSFPGWLAPLQFSPTRLLEFVSFSVTLLGTWVASGLLTGGYRFEATANVRAALSRVSAMWLISMPVAAAQLVLLTAAEDVALVGDEGWASALPLAATGPGEPFVTAAGVLGLMAVWRAFYAAYIDIYSFGKLEANSRDRVAEMEHFADSLRGAMLLSLACCAVLQFLGGLVGEEELEVMAASLLGLASASGR</sequence>
<evidence type="ECO:0000256" key="1">
    <source>
        <dbReference type="SAM" id="MobiDB-lite"/>
    </source>
</evidence>
<evidence type="ECO:0000256" key="2">
    <source>
        <dbReference type="SAM" id="Phobius"/>
    </source>
</evidence>
<dbReference type="Proteomes" id="UP000239649">
    <property type="component" value="Unassembled WGS sequence"/>
</dbReference>
<keyword evidence="4" id="KW-1185">Reference proteome</keyword>
<dbReference type="OrthoDB" id="541275at2759"/>
<keyword evidence="2" id="KW-0472">Membrane</keyword>
<evidence type="ECO:0000313" key="3">
    <source>
        <dbReference type="EMBL" id="PSC75087.1"/>
    </source>
</evidence>
<dbReference type="AlphaFoldDB" id="A0A2P6VM06"/>
<feature type="transmembrane region" description="Helical" evidence="2">
    <location>
        <begin position="135"/>
        <end position="158"/>
    </location>
</feature>
<evidence type="ECO:0000313" key="4">
    <source>
        <dbReference type="Proteomes" id="UP000239649"/>
    </source>
</evidence>
<accession>A0A2P6VM06</accession>
<protein>
    <submittedName>
        <fullName evidence="3">Secretion system</fullName>
    </submittedName>
</protein>
<name>A0A2P6VM06_9CHLO</name>
<feature type="transmembrane region" description="Helical" evidence="2">
    <location>
        <begin position="95"/>
        <end position="114"/>
    </location>
</feature>
<gene>
    <name evidence="3" type="ORF">C2E20_2049</name>
</gene>
<feature type="region of interest" description="Disordered" evidence="1">
    <location>
        <begin position="13"/>
        <end position="38"/>
    </location>
</feature>
<reference evidence="3 4" key="1">
    <citation type="journal article" date="2018" name="Plant J.">
        <title>Genome sequences of Chlorella sorokiniana UTEX 1602 and Micractinium conductrix SAG 241.80: implications to maltose excretion by a green alga.</title>
        <authorList>
            <person name="Arriola M.B."/>
            <person name="Velmurugan N."/>
            <person name="Zhang Y."/>
            <person name="Plunkett M.H."/>
            <person name="Hondzo H."/>
            <person name="Barney B.M."/>
        </authorList>
    </citation>
    <scope>NUCLEOTIDE SEQUENCE [LARGE SCALE GENOMIC DNA]</scope>
    <source>
        <strain evidence="3 4">SAG 241.80</strain>
    </source>
</reference>
<comment type="caution">
    <text evidence="3">The sequence shown here is derived from an EMBL/GenBank/DDBJ whole genome shotgun (WGS) entry which is preliminary data.</text>
</comment>
<feature type="transmembrane region" description="Helical" evidence="2">
    <location>
        <begin position="178"/>
        <end position="204"/>
    </location>
</feature>
<keyword evidence="2" id="KW-1133">Transmembrane helix</keyword>
<feature type="transmembrane region" description="Helical" evidence="2">
    <location>
        <begin position="52"/>
        <end position="75"/>
    </location>
</feature>
<proteinExistence type="predicted"/>
<keyword evidence="2" id="KW-0812">Transmembrane</keyword>
<feature type="compositionally biased region" description="Gly residues" evidence="1">
    <location>
        <begin position="22"/>
        <end position="38"/>
    </location>
</feature>